<name>F0X807_GROCL</name>
<dbReference type="PANTHER" id="PTHR12649:SF11">
    <property type="entry name" value="PEPTIDYL-TRNA HYDROLASE 2, MITOCHONDRIAL"/>
    <property type="match status" value="1"/>
</dbReference>
<dbReference type="GeneID" id="25980002"/>
<dbReference type="FunCoup" id="F0X807">
    <property type="interactions" value="877"/>
</dbReference>
<dbReference type="Gene3D" id="3.40.1490.10">
    <property type="entry name" value="Bit1"/>
    <property type="match status" value="1"/>
</dbReference>
<dbReference type="SUPFAM" id="SSF102462">
    <property type="entry name" value="Peptidyl-tRNA hydrolase II"/>
    <property type="match status" value="1"/>
</dbReference>
<evidence type="ECO:0000256" key="2">
    <source>
        <dbReference type="ARBA" id="ARBA00022801"/>
    </source>
</evidence>
<evidence type="ECO:0000313" key="7">
    <source>
        <dbReference type="EMBL" id="EFX06235.1"/>
    </source>
</evidence>
<accession>F0X807</accession>
<dbReference type="EMBL" id="GL629729">
    <property type="protein sequence ID" value="EFX06235.1"/>
    <property type="molecule type" value="Genomic_DNA"/>
</dbReference>
<sequence length="231" mass="24931">MSAMADYVERALESPMAVAIGTSAVAFASGMLLGAYSVRGYLFSPEFQEERRRNRTDPMESEESDIDDDTILDHAPNWANGMEADVRDGLRSRKKKGSSAEKSKGQAESDEECKLVLVVRSDLGMTKAQCGHATLACYKTLQRQAANDPKSPAARLLQRWERHGQAKIALQDKGEDALLALMGTAHSLGITSEVIVDAGRTQIESGSMTVLGVGPAPKSLVDKVTGHLKLL</sequence>
<dbReference type="Pfam" id="PF01981">
    <property type="entry name" value="PTH2"/>
    <property type="match status" value="1"/>
</dbReference>
<dbReference type="CDD" id="cd02430">
    <property type="entry name" value="PTH2"/>
    <property type="match status" value="1"/>
</dbReference>
<evidence type="ECO:0000256" key="6">
    <source>
        <dbReference type="SAM" id="Phobius"/>
    </source>
</evidence>
<dbReference type="STRING" id="655863.F0X807"/>
<dbReference type="InterPro" id="IPR002833">
    <property type="entry name" value="PTH2"/>
</dbReference>
<comment type="catalytic activity">
    <reaction evidence="4">
        <text>an N-acyl-L-alpha-aminoacyl-tRNA + H2O = an N-acyl-L-amino acid + a tRNA + H(+)</text>
        <dbReference type="Rhea" id="RHEA:54448"/>
        <dbReference type="Rhea" id="RHEA-COMP:10123"/>
        <dbReference type="Rhea" id="RHEA-COMP:13883"/>
        <dbReference type="ChEBI" id="CHEBI:15377"/>
        <dbReference type="ChEBI" id="CHEBI:15378"/>
        <dbReference type="ChEBI" id="CHEBI:59874"/>
        <dbReference type="ChEBI" id="CHEBI:78442"/>
        <dbReference type="ChEBI" id="CHEBI:138191"/>
        <dbReference type="EC" id="3.1.1.29"/>
    </reaction>
</comment>
<evidence type="ECO:0000256" key="4">
    <source>
        <dbReference type="ARBA" id="ARBA00048707"/>
    </source>
</evidence>
<reference evidence="7 8" key="1">
    <citation type="journal article" date="2011" name="Proc. Natl. Acad. Sci. U.S.A.">
        <title>Genome and transcriptome analyses of the mountain pine beetle-fungal symbiont Grosmannia clavigera, a lodgepole pine pathogen.</title>
        <authorList>
            <person name="DiGuistini S."/>
            <person name="Wang Y."/>
            <person name="Liao N.Y."/>
            <person name="Taylor G."/>
            <person name="Tanguay P."/>
            <person name="Feau N."/>
            <person name="Henrissat B."/>
            <person name="Chan S.K."/>
            <person name="Hesse-Orce U."/>
            <person name="Alamouti S.M."/>
            <person name="Tsui C.K.M."/>
            <person name="Docking R.T."/>
            <person name="Levasseur A."/>
            <person name="Haridas S."/>
            <person name="Robertson G."/>
            <person name="Birol I."/>
            <person name="Holt R.A."/>
            <person name="Marra M.A."/>
            <person name="Hamelin R.C."/>
            <person name="Hirst M."/>
            <person name="Jones S.J.M."/>
            <person name="Bohlmann J."/>
            <person name="Breuil C."/>
        </authorList>
    </citation>
    <scope>NUCLEOTIDE SEQUENCE [LARGE SCALE GENOMIC DNA]</scope>
    <source>
        <strain evidence="8">kw1407 / UAMH 11150</strain>
    </source>
</reference>
<dbReference type="RefSeq" id="XP_014175717.1">
    <property type="nucleotide sequence ID" value="XM_014320242.1"/>
</dbReference>
<dbReference type="HOGENOM" id="CLU_073661_0_0_1"/>
<dbReference type="InParanoid" id="F0X807"/>
<protein>
    <recommendedName>
        <fullName evidence="1">peptidyl-tRNA hydrolase</fullName>
        <ecNumber evidence="1">3.1.1.29</ecNumber>
    </recommendedName>
</protein>
<evidence type="ECO:0000256" key="5">
    <source>
        <dbReference type="SAM" id="MobiDB-lite"/>
    </source>
</evidence>
<gene>
    <name evidence="7" type="ORF">CMQ_6556</name>
</gene>
<keyword evidence="6" id="KW-0472">Membrane</keyword>
<keyword evidence="2 7" id="KW-0378">Hydrolase</keyword>
<proteinExistence type="inferred from homology"/>
<dbReference type="InterPro" id="IPR023476">
    <property type="entry name" value="Pep_tRNA_hydro_II_dom_sf"/>
</dbReference>
<dbReference type="FunFam" id="3.40.1490.10:FF:000001">
    <property type="entry name" value="Peptidyl-tRNA hydrolase 2"/>
    <property type="match status" value="1"/>
</dbReference>
<evidence type="ECO:0000256" key="3">
    <source>
        <dbReference type="ARBA" id="ARBA00038050"/>
    </source>
</evidence>
<dbReference type="NCBIfam" id="TIGR00283">
    <property type="entry name" value="arch_pth2"/>
    <property type="match status" value="1"/>
</dbReference>
<feature type="region of interest" description="Disordered" evidence="5">
    <location>
        <begin position="48"/>
        <end position="107"/>
    </location>
</feature>
<dbReference type="EC" id="3.1.1.29" evidence="1"/>
<keyword evidence="6" id="KW-0812">Transmembrane</keyword>
<feature type="transmembrane region" description="Helical" evidence="6">
    <location>
        <begin position="16"/>
        <end position="38"/>
    </location>
</feature>
<keyword evidence="8" id="KW-1185">Reference proteome</keyword>
<feature type="compositionally biased region" description="Basic and acidic residues" evidence="5">
    <location>
        <begin position="48"/>
        <end position="58"/>
    </location>
</feature>
<dbReference type="AlphaFoldDB" id="F0X807"/>
<dbReference type="OrthoDB" id="1733656at2759"/>
<feature type="compositionally biased region" description="Acidic residues" evidence="5">
    <location>
        <begin position="59"/>
        <end position="70"/>
    </location>
</feature>
<organism evidence="8">
    <name type="scientific">Grosmannia clavigera (strain kw1407 / UAMH 11150)</name>
    <name type="common">Blue stain fungus</name>
    <name type="synonym">Graphiocladiella clavigera</name>
    <dbReference type="NCBI Taxonomy" id="655863"/>
    <lineage>
        <taxon>Eukaryota</taxon>
        <taxon>Fungi</taxon>
        <taxon>Dikarya</taxon>
        <taxon>Ascomycota</taxon>
        <taxon>Pezizomycotina</taxon>
        <taxon>Sordariomycetes</taxon>
        <taxon>Sordariomycetidae</taxon>
        <taxon>Ophiostomatales</taxon>
        <taxon>Ophiostomataceae</taxon>
        <taxon>Leptographium</taxon>
    </lineage>
</organism>
<dbReference type="eggNOG" id="KOG3282">
    <property type="taxonomic scope" value="Eukaryota"/>
</dbReference>
<dbReference type="Proteomes" id="UP000007796">
    <property type="component" value="Unassembled WGS sequence"/>
</dbReference>
<keyword evidence="6" id="KW-1133">Transmembrane helix</keyword>
<feature type="compositionally biased region" description="Basic and acidic residues" evidence="5">
    <location>
        <begin position="98"/>
        <end position="107"/>
    </location>
</feature>
<comment type="similarity">
    <text evidence="3">Belongs to the PTH2 family.</text>
</comment>
<dbReference type="GO" id="GO:0005829">
    <property type="term" value="C:cytosol"/>
    <property type="evidence" value="ECO:0007669"/>
    <property type="project" value="TreeGrafter"/>
</dbReference>
<dbReference type="PANTHER" id="PTHR12649">
    <property type="entry name" value="PEPTIDYL-TRNA HYDROLASE 2"/>
    <property type="match status" value="1"/>
</dbReference>
<evidence type="ECO:0000256" key="1">
    <source>
        <dbReference type="ARBA" id="ARBA00013260"/>
    </source>
</evidence>
<evidence type="ECO:0000313" key="8">
    <source>
        <dbReference type="Proteomes" id="UP000007796"/>
    </source>
</evidence>
<dbReference type="GO" id="GO:0004045">
    <property type="term" value="F:peptidyl-tRNA hydrolase activity"/>
    <property type="evidence" value="ECO:0007669"/>
    <property type="project" value="UniProtKB-EC"/>
</dbReference>